<evidence type="ECO:0000256" key="1">
    <source>
        <dbReference type="ARBA" id="ARBA00007285"/>
    </source>
</evidence>
<sequence>MNFYHLPKDVANSNSLLRMKTIIALLFCFVGYTGCYSTKDLKCSVCKVVIQEMEKEIAKVNPNKKINLSHRINEKGKVTENTKQYMRSEIHLSELMDRICEKMDDYVRAKNKTTGQIGVIQLVTDDGVMNPDFDKYEIVQDSDLNKSLKFYVSSIMLLLFVMFNTEKT</sequence>
<gene>
    <name evidence="3" type="ORF">PYX00_010045</name>
</gene>
<evidence type="ECO:0000259" key="2">
    <source>
        <dbReference type="Pfam" id="PF11938"/>
    </source>
</evidence>
<accession>A0AAW2HDX7</accession>
<dbReference type="GO" id="GO:0005783">
    <property type="term" value="C:endoplasmic reticulum"/>
    <property type="evidence" value="ECO:0007669"/>
    <property type="project" value="TreeGrafter"/>
</dbReference>
<name>A0AAW2HDX7_9NEOP</name>
<dbReference type="InterPro" id="IPR021852">
    <property type="entry name" value="DUF3456"/>
</dbReference>
<evidence type="ECO:0000313" key="3">
    <source>
        <dbReference type="EMBL" id="KAL0267909.1"/>
    </source>
</evidence>
<protein>
    <recommendedName>
        <fullName evidence="2">DUF3456 domain-containing protein</fullName>
    </recommendedName>
</protein>
<dbReference type="Pfam" id="PF11938">
    <property type="entry name" value="DUF3456"/>
    <property type="match status" value="1"/>
</dbReference>
<organism evidence="3">
    <name type="scientific">Menopon gallinae</name>
    <name type="common">poultry shaft louse</name>
    <dbReference type="NCBI Taxonomy" id="328185"/>
    <lineage>
        <taxon>Eukaryota</taxon>
        <taxon>Metazoa</taxon>
        <taxon>Ecdysozoa</taxon>
        <taxon>Arthropoda</taxon>
        <taxon>Hexapoda</taxon>
        <taxon>Insecta</taxon>
        <taxon>Pterygota</taxon>
        <taxon>Neoptera</taxon>
        <taxon>Paraneoptera</taxon>
        <taxon>Psocodea</taxon>
        <taxon>Troctomorpha</taxon>
        <taxon>Phthiraptera</taxon>
        <taxon>Amblycera</taxon>
        <taxon>Menoponidae</taxon>
        <taxon>Menopon</taxon>
    </lineage>
</organism>
<comment type="similarity">
    <text evidence="1">Belongs to the canopy family.</text>
</comment>
<dbReference type="PANTHER" id="PTHR13341:SF2">
    <property type="entry name" value="PROTEIN SEELE"/>
    <property type="match status" value="1"/>
</dbReference>
<reference evidence="3" key="1">
    <citation type="journal article" date="2024" name="Gigascience">
        <title>Chromosome-level genome of the poultry shaft louse Menopon gallinae provides insight into the host-switching and adaptive evolution of parasitic lice.</title>
        <authorList>
            <person name="Xu Y."/>
            <person name="Ma L."/>
            <person name="Liu S."/>
            <person name="Liang Y."/>
            <person name="Liu Q."/>
            <person name="He Z."/>
            <person name="Tian L."/>
            <person name="Duan Y."/>
            <person name="Cai W."/>
            <person name="Li H."/>
            <person name="Song F."/>
        </authorList>
    </citation>
    <scope>NUCLEOTIDE SEQUENCE</scope>
    <source>
        <strain evidence="3">Cailab_2023a</strain>
    </source>
</reference>
<dbReference type="InterPro" id="IPR042415">
    <property type="entry name" value="CNPY"/>
</dbReference>
<dbReference type="PANTHER" id="PTHR13341">
    <property type="entry name" value="MIR-INTERACTING SAPOSIN-LIKE PROTEIN"/>
    <property type="match status" value="1"/>
</dbReference>
<dbReference type="AlphaFoldDB" id="A0AAW2HDX7"/>
<feature type="domain" description="DUF3456" evidence="2">
    <location>
        <begin position="42"/>
        <end position="156"/>
    </location>
</feature>
<comment type="caution">
    <text evidence="3">The sequence shown here is derived from an EMBL/GenBank/DDBJ whole genome shotgun (WGS) entry which is preliminary data.</text>
</comment>
<proteinExistence type="inferred from homology"/>
<dbReference type="EMBL" id="JARGDH010000005">
    <property type="protein sequence ID" value="KAL0267909.1"/>
    <property type="molecule type" value="Genomic_DNA"/>
</dbReference>